<evidence type="ECO:0000256" key="1">
    <source>
        <dbReference type="SAM" id="MobiDB-lite"/>
    </source>
</evidence>
<dbReference type="InParanoid" id="A0A804PBT0"/>
<dbReference type="Proteomes" id="UP000007305">
    <property type="component" value="Chromosome 5"/>
</dbReference>
<feature type="region of interest" description="Disordered" evidence="1">
    <location>
        <begin position="324"/>
        <end position="437"/>
    </location>
</feature>
<feature type="region of interest" description="Disordered" evidence="1">
    <location>
        <begin position="239"/>
        <end position="266"/>
    </location>
</feature>
<feature type="compositionally biased region" description="Basic and acidic residues" evidence="1">
    <location>
        <begin position="334"/>
        <end position="346"/>
    </location>
</feature>
<reference evidence="2" key="3">
    <citation type="submission" date="2021-05" db="UniProtKB">
        <authorList>
            <consortium name="EnsemblPlants"/>
        </authorList>
    </citation>
    <scope>IDENTIFICATION</scope>
    <source>
        <strain evidence="2">cv. B73</strain>
    </source>
</reference>
<keyword evidence="3" id="KW-1185">Reference proteome</keyword>
<feature type="region of interest" description="Disordered" evidence="1">
    <location>
        <begin position="107"/>
        <end position="153"/>
    </location>
</feature>
<reference evidence="3" key="1">
    <citation type="journal article" date="2009" name="Science">
        <title>The B73 maize genome: complexity, diversity, and dynamics.</title>
        <authorList>
            <person name="Schnable P.S."/>
            <person name="Ware D."/>
            <person name="Fulton R.S."/>
            <person name="Stein J.C."/>
            <person name="Wei F."/>
            <person name="Pasternak S."/>
            <person name="Liang C."/>
            <person name="Zhang J."/>
            <person name="Fulton L."/>
            <person name="Graves T.A."/>
            <person name="Minx P."/>
            <person name="Reily A.D."/>
            <person name="Courtney L."/>
            <person name="Kruchowski S.S."/>
            <person name="Tomlinson C."/>
            <person name="Strong C."/>
            <person name="Delehaunty K."/>
            <person name="Fronick C."/>
            <person name="Courtney B."/>
            <person name="Rock S.M."/>
            <person name="Belter E."/>
            <person name="Du F."/>
            <person name="Kim K."/>
            <person name="Abbott R.M."/>
            <person name="Cotton M."/>
            <person name="Levy A."/>
            <person name="Marchetto P."/>
            <person name="Ochoa K."/>
            <person name="Jackson S.M."/>
            <person name="Gillam B."/>
            <person name="Chen W."/>
            <person name="Yan L."/>
            <person name="Higginbotham J."/>
            <person name="Cardenas M."/>
            <person name="Waligorski J."/>
            <person name="Applebaum E."/>
            <person name="Phelps L."/>
            <person name="Falcone J."/>
            <person name="Kanchi K."/>
            <person name="Thane T."/>
            <person name="Scimone A."/>
            <person name="Thane N."/>
            <person name="Henke J."/>
            <person name="Wang T."/>
            <person name="Ruppert J."/>
            <person name="Shah N."/>
            <person name="Rotter K."/>
            <person name="Hodges J."/>
            <person name="Ingenthron E."/>
            <person name="Cordes M."/>
            <person name="Kohlberg S."/>
            <person name="Sgro J."/>
            <person name="Delgado B."/>
            <person name="Mead K."/>
            <person name="Chinwalla A."/>
            <person name="Leonard S."/>
            <person name="Crouse K."/>
            <person name="Collura K."/>
            <person name="Kudrna D."/>
            <person name="Currie J."/>
            <person name="He R."/>
            <person name="Angelova A."/>
            <person name="Rajasekar S."/>
            <person name="Mueller T."/>
            <person name="Lomeli R."/>
            <person name="Scara G."/>
            <person name="Ko A."/>
            <person name="Delaney K."/>
            <person name="Wissotski M."/>
            <person name="Lopez G."/>
            <person name="Campos D."/>
            <person name="Braidotti M."/>
            <person name="Ashley E."/>
            <person name="Golser W."/>
            <person name="Kim H."/>
            <person name="Lee S."/>
            <person name="Lin J."/>
            <person name="Dujmic Z."/>
            <person name="Kim W."/>
            <person name="Talag J."/>
            <person name="Zuccolo A."/>
            <person name="Fan C."/>
            <person name="Sebastian A."/>
            <person name="Kramer M."/>
            <person name="Spiegel L."/>
            <person name="Nascimento L."/>
            <person name="Zutavern T."/>
            <person name="Miller B."/>
            <person name="Ambroise C."/>
            <person name="Muller S."/>
            <person name="Spooner W."/>
            <person name="Narechania A."/>
            <person name="Ren L."/>
            <person name="Wei S."/>
            <person name="Kumari S."/>
            <person name="Faga B."/>
            <person name="Levy M.J."/>
            <person name="McMahan L."/>
            <person name="Van Buren P."/>
            <person name="Vaughn M.W."/>
            <person name="Ying K."/>
            <person name="Yeh C.-T."/>
            <person name="Emrich S.J."/>
            <person name="Jia Y."/>
            <person name="Kalyanaraman A."/>
            <person name="Hsia A.-P."/>
            <person name="Barbazuk W.B."/>
            <person name="Baucom R.S."/>
            <person name="Brutnell T.P."/>
            <person name="Carpita N.C."/>
            <person name="Chaparro C."/>
            <person name="Chia J.-M."/>
            <person name="Deragon J.-M."/>
            <person name="Estill J.C."/>
            <person name="Fu Y."/>
            <person name="Jeddeloh J.A."/>
            <person name="Han Y."/>
            <person name="Lee H."/>
            <person name="Li P."/>
            <person name="Lisch D.R."/>
            <person name="Liu S."/>
            <person name="Liu Z."/>
            <person name="Nagel D.H."/>
            <person name="McCann M.C."/>
            <person name="SanMiguel P."/>
            <person name="Myers A.M."/>
            <person name="Nettleton D."/>
            <person name="Nguyen J."/>
            <person name="Penning B.W."/>
            <person name="Ponnala L."/>
            <person name="Schneider K.L."/>
            <person name="Schwartz D.C."/>
            <person name="Sharma A."/>
            <person name="Soderlund C."/>
            <person name="Springer N.M."/>
            <person name="Sun Q."/>
            <person name="Wang H."/>
            <person name="Waterman M."/>
            <person name="Westerman R."/>
            <person name="Wolfgruber T.K."/>
            <person name="Yang L."/>
            <person name="Yu Y."/>
            <person name="Zhang L."/>
            <person name="Zhou S."/>
            <person name="Zhu Q."/>
            <person name="Bennetzen J.L."/>
            <person name="Dawe R.K."/>
            <person name="Jiang J."/>
            <person name="Jiang N."/>
            <person name="Presting G.G."/>
            <person name="Wessler S.R."/>
            <person name="Aluru S."/>
            <person name="Martienssen R.A."/>
            <person name="Clifton S.W."/>
            <person name="McCombie W.R."/>
            <person name="Wing R.A."/>
            <person name="Wilson R.K."/>
        </authorList>
    </citation>
    <scope>NUCLEOTIDE SEQUENCE [LARGE SCALE GENOMIC DNA]</scope>
    <source>
        <strain evidence="3">cv. B73</strain>
    </source>
</reference>
<dbReference type="Gramene" id="Zm00001eb224120_T001">
    <property type="protein sequence ID" value="Zm00001eb224120_P001"/>
    <property type="gene ID" value="Zm00001eb224120"/>
</dbReference>
<feature type="compositionally biased region" description="Basic and acidic residues" evidence="1">
    <location>
        <begin position="371"/>
        <end position="392"/>
    </location>
</feature>
<reference evidence="2" key="2">
    <citation type="submission" date="2019-07" db="EMBL/GenBank/DDBJ databases">
        <authorList>
            <person name="Seetharam A."/>
            <person name="Woodhouse M."/>
            <person name="Cannon E."/>
        </authorList>
    </citation>
    <scope>NUCLEOTIDE SEQUENCE [LARGE SCALE GENOMIC DNA]</scope>
    <source>
        <strain evidence="2">cv. B73</strain>
    </source>
</reference>
<protein>
    <submittedName>
        <fullName evidence="2">Uncharacterized protein</fullName>
    </submittedName>
</protein>
<organism evidence="2 3">
    <name type="scientific">Zea mays</name>
    <name type="common">Maize</name>
    <dbReference type="NCBI Taxonomy" id="4577"/>
    <lineage>
        <taxon>Eukaryota</taxon>
        <taxon>Viridiplantae</taxon>
        <taxon>Streptophyta</taxon>
        <taxon>Embryophyta</taxon>
        <taxon>Tracheophyta</taxon>
        <taxon>Spermatophyta</taxon>
        <taxon>Magnoliopsida</taxon>
        <taxon>Liliopsida</taxon>
        <taxon>Poales</taxon>
        <taxon>Poaceae</taxon>
        <taxon>PACMAD clade</taxon>
        <taxon>Panicoideae</taxon>
        <taxon>Andropogonodae</taxon>
        <taxon>Andropogoneae</taxon>
        <taxon>Tripsacinae</taxon>
        <taxon>Zea</taxon>
    </lineage>
</organism>
<dbReference type="AlphaFoldDB" id="A0A804PBT0"/>
<evidence type="ECO:0000313" key="2">
    <source>
        <dbReference type="EnsemblPlants" id="Zm00001eb224120_P001"/>
    </source>
</evidence>
<sequence length="478" mass="52375">RAPNRAELTLNRASQRDTIISYKPILVNQTVTPRRHRYSLQALITALAQRHCTRIFPVLAVAVQLYPHYPVSLGHCIASRSSNGVAKTNGRASARVLRLVQSGGRGDVHVREPVHGHGVAGRPVQRRQPKAGADGVRAPAGRGTRGAGAGGLVRPHVGAHGLLPGRRHGAARLCHGRLRLWLRRVRGRGRCAAGHAGRVHARRQWRAGLLRRQPRGWLQPPRAGGDLRRRRLQRAGVVRGGRVRSGPERDVPRRAPSRGRRRVPERVRRVRAARVLLQRRLRDPGGVPADCLLAGVQERVPALLQLRLRRSHLHIHLRRRPRLHRHLLPRRHPKPEVDDHTGRDAGDGAGDNDDDGAGGNADAGRDPGYADGDHDATGRDVHGRHPGQRDDADGWPGHRGRGPRQRAPGRQQQRRQRLLARQHGHRRRGRPAGGFGSVIGGATGNVALRPPFAVVVVMEGAEESVGDSHGGAFVLPCL</sequence>
<feature type="compositionally biased region" description="Basic residues" evidence="1">
    <location>
        <begin position="412"/>
        <end position="430"/>
    </location>
</feature>
<name>A0A804PBT0_MAIZE</name>
<dbReference type="EnsemblPlants" id="Zm00001eb224120_T001">
    <property type="protein sequence ID" value="Zm00001eb224120_P001"/>
    <property type="gene ID" value="Zm00001eb224120"/>
</dbReference>
<accession>A0A804PBT0</accession>
<evidence type="ECO:0000313" key="3">
    <source>
        <dbReference type="Proteomes" id="UP000007305"/>
    </source>
</evidence>
<proteinExistence type="predicted"/>
<feature type="compositionally biased region" description="Basic residues" evidence="1">
    <location>
        <begin position="324"/>
        <end position="333"/>
    </location>
</feature>